<name>A0ABQ6IC96_9MICO</name>
<evidence type="ECO:0000313" key="1">
    <source>
        <dbReference type="EMBL" id="GMA35439.1"/>
    </source>
</evidence>
<keyword evidence="2" id="KW-1185">Reference proteome</keyword>
<dbReference type="EMBL" id="BSUN01000001">
    <property type="protein sequence ID" value="GMA35439.1"/>
    <property type="molecule type" value="Genomic_DNA"/>
</dbReference>
<gene>
    <name evidence="1" type="ORF">GCM10025876_16430</name>
</gene>
<dbReference type="RefSeq" id="WP_284327980.1">
    <property type="nucleotide sequence ID" value="NZ_BSUN01000001.1"/>
</dbReference>
<sequence>MWEAVSGRVGMADAVLTADAAVRVLPAVAAPEPGQDKGVLTVYEGGLAHWASAFGDLDTWLTDTEIQYRWAC</sequence>
<reference evidence="2" key="1">
    <citation type="journal article" date="2019" name="Int. J. Syst. Evol. Microbiol.">
        <title>The Global Catalogue of Microorganisms (GCM) 10K type strain sequencing project: providing services to taxonomists for standard genome sequencing and annotation.</title>
        <authorList>
            <consortium name="The Broad Institute Genomics Platform"/>
            <consortium name="The Broad Institute Genome Sequencing Center for Infectious Disease"/>
            <person name="Wu L."/>
            <person name="Ma J."/>
        </authorList>
    </citation>
    <scope>NUCLEOTIDE SEQUENCE [LARGE SCALE GENOMIC DNA]</scope>
    <source>
        <strain evidence="2">NBRC 112299</strain>
    </source>
</reference>
<protein>
    <submittedName>
        <fullName evidence="1">Uncharacterized protein</fullName>
    </submittedName>
</protein>
<evidence type="ECO:0000313" key="2">
    <source>
        <dbReference type="Proteomes" id="UP001157125"/>
    </source>
</evidence>
<organism evidence="1 2">
    <name type="scientific">Demequina litorisediminis</name>
    <dbReference type="NCBI Taxonomy" id="1849022"/>
    <lineage>
        <taxon>Bacteria</taxon>
        <taxon>Bacillati</taxon>
        <taxon>Actinomycetota</taxon>
        <taxon>Actinomycetes</taxon>
        <taxon>Micrococcales</taxon>
        <taxon>Demequinaceae</taxon>
        <taxon>Demequina</taxon>
    </lineage>
</organism>
<accession>A0ABQ6IC96</accession>
<proteinExistence type="predicted"/>
<dbReference type="Proteomes" id="UP001157125">
    <property type="component" value="Unassembled WGS sequence"/>
</dbReference>
<comment type="caution">
    <text evidence="1">The sequence shown here is derived from an EMBL/GenBank/DDBJ whole genome shotgun (WGS) entry which is preliminary data.</text>
</comment>